<evidence type="ECO:0000313" key="1">
    <source>
        <dbReference type="EMBL" id="OHW63300.1"/>
    </source>
</evidence>
<dbReference type="AlphaFoldDB" id="A0A1S1VA59"/>
<protein>
    <recommendedName>
        <fullName evidence="3">DUF1540 domain-containing protein</fullName>
    </recommendedName>
</protein>
<dbReference type="EMBL" id="MKIE01000001">
    <property type="protein sequence ID" value="OHW63300.1"/>
    <property type="molecule type" value="Genomic_DNA"/>
</dbReference>
<gene>
    <name evidence="1" type="ORF">EUAN_01640</name>
</gene>
<proteinExistence type="predicted"/>
<keyword evidence="2" id="KW-1185">Reference proteome</keyword>
<name>A0A1S1VA59_9FIRM</name>
<sequence>MRRLDKKTIEDCDCRYCKYYRKSSCELEVCFMDVDIILKSDRRI</sequence>
<accession>A0A1S1VA59</accession>
<comment type="caution">
    <text evidence="1">The sequence shown here is derived from an EMBL/GenBank/DDBJ whole genome shotgun (WGS) entry which is preliminary data.</text>
</comment>
<evidence type="ECO:0000313" key="2">
    <source>
        <dbReference type="Proteomes" id="UP000180254"/>
    </source>
</evidence>
<reference evidence="1 2" key="1">
    <citation type="submission" date="2016-09" db="EMBL/GenBank/DDBJ databases">
        <title>Genome sequence of Eubacterium angustum.</title>
        <authorList>
            <person name="Poehlein A."/>
            <person name="Daniel R."/>
        </authorList>
    </citation>
    <scope>NUCLEOTIDE SEQUENCE [LARGE SCALE GENOMIC DNA]</scope>
    <source>
        <strain evidence="1 2">DSM 1989</strain>
    </source>
</reference>
<dbReference type="Proteomes" id="UP000180254">
    <property type="component" value="Unassembled WGS sequence"/>
</dbReference>
<organism evidence="1 2">
    <name type="scientific">Andreesenia angusta</name>
    <dbReference type="NCBI Taxonomy" id="39480"/>
    <lineage>
        <taxon>Bacteria</taxon>
        <taxon>Bacillati</taxon>
        <taxon>Bacillota</taxon>
        <taxon>Tissierellia</taxon>
        <taxon>Tissierellales</taxon>
        <taxon>Gottschalkiaceae</taxon>
        <taxon>Andreesenia</taxon>
    </lineage>
</organism>
<evidence type="ECO:0008006" key="3">
    <source>
        <dbReference type="Google" id="ProtNLM"/>
    </source>
</evidence>